<gene>
    <name evidence="3" type="ORF">AKO1_005527</name>
</gene>
<dbReference type="AlphaFoldDB" id="A0AAW2YKZ2"/>
<evidence type="ECO:0000313" key="3">
    <source>
        <dbReference type="EMBL" id="KAL0477685.1"/>
    </source>
</evidence>
<dbReference type="SUPFAM" id="SSF51430">
    <property type="entry name" value="NAD(P)-linked oxidoreductase"/>
    <property type="match status" value="1"/>
</dbReference>
<dbReference type="CDD" id="cd19079">
    <property type="entry name" value="AKR_EcYajO-like"/>
    <property type="match status" value="1"/>
</dbReference>
<dbReference type="PANTHER" id="PTHR43364">
    <property type="entry name" value="NADH-SPECIFIC METHYLGLYOXAL REDUCTASE-RELATED"/>
    <property type="match status" value="1"/>
</dbReference>
<dbReference type="Pfam" id="PF00248">
    <property type="entry name" value="Aldo_ket_red"/>
    <property type="match status" value="1"/>
</dbReference>
<name>A0AAW2YKZ2_9EUKA</name>
<dbReference type="PANTHER" id="PTHR43364:SF4">
    <property type="entry name" value="NAD(P)-LINKED OXIDOREDUCTASE SUPERFAMILY PROTEIN"/>
    <property type="match status" value="1"/>
</dbReference>
<dbReference type="Gene3D" id="3.20.20.100">
    <property type="entry name" value="NADP-dependent oxidoreductase domain"/>
    <property type="match status" value="1"/>
</dbReference>
<dbReference type="GO" id="GO:0005829">
    <property type="term" value="C:cytosol"/>
    <property type="evidence" value="ECO:0007669"/>
    <property type="project" value="UniProtKB-ARBA"/>
</dbReference>
<evidence type="ECO:0000256" key="1">
    <source>
        <dbReference type="ARBA" id="ARBA00023002"/>
    </source>
</evidence>
<dbReference type="EMBL" id="JAOPGA020000217">
    <property type="protein sequence ID" value="KAL0477685.1"/>
    <property type="molecule type" value="Genomic_DNA"/>
</dbReference>
<proteinExistence type="predicted"/>
<comment type="caution">
    <text evidence="3">The sequence shown here is derived from an EMBL/GenBank/DDBJ whole genome shotgun (WGS) entry which is preliminary data.</text>
</comment>
<evidence type="ECO:0000313" key="4">
    <source>
        <dbReference type="Proteomes" id="UP001431209"/>
    </source>
</evidence>
<dbReference type="InterPro" id="IPR023210">
    <property type="entry name" value="NADP_OxRdtase_dom"/>
</dbReference>
<dbReference type="InterPro" id="IPR036812">
    <property type="entry name" value="NAD(P)_OxRdtase_dom_sf"/>
</dbReference>
<keyword evidence="1" id="KW-0560">Oxidoreductase</keyword>
<organism evidence="3 4">
    <name type="scientific">Acrasis kona</name>
    <dbReference type="NCBI Taxonomy" id="1008807"/>
    <lineage>
        <taxon>Eukaryota</taxon>
        <taxon>Discoba</taxon>
        <taxon>Heterolobosea</taxon>
        <taxon>Tetramitia</taxon>
        <taxon>Eutetramitia</taxon>
        <taxon>Acrasidae</taxon>
        <taxon>Acrasis</taxon>
    </lineage>
</organism>
<dbReference type="FunFam" id="3.20.20.100:FF:000004">
    <property type="entry name" value="Oxidoreductase, aldo/keto reductase"/>
    <property type="match status" value="1"/>
</dbReference>
<protein>
    <submittedName>
        <fullName evidence="3">Acetate reductase vrdA</fullName>
    </submittedName>
</protein>
<dbReference type="InterPro" id="IPR050523">
    <property type="entry name" value="AKR_Detox_Biosynth"/>
</dbReference>
<feature type="domain" description="NADP-dependent oxidoreductase" evidence="2">
    <location>
        <begin position="15"/>
        <end position="329"/>
    </location>
</feature>
<dbReference type="Proteomes" id="UP001431209">
    <property type="component" value="Unassembled WGS sequence"/>
</dbReference>
<reference evidence="3 4" key="1">
    <citation type="submission" date="2024-03" db="EMBL/GenBank/DDBJ databases">
        <title>The Acrasis kona genome and developmental transcriptomes reveal deep origins of eukaryotic multicellular pathways.</title>
        <authorList>
            <person name="Sheikh S."/>
            <person name="Fu C.-J."/>
            <person name="Brown M.W."/>
            <person name="Baldauf S.L."/>
        </authorList>
    </citation>
    <scope>NUCLEOTIDE SEQUENCE [LARGE SCALE GENOMIC DNA]</scope>
    <source>
        <strain evidence="3 4">ATCC MYA-3509</strain>
    </source>
</reference>
<evidence type="ECO:0000259" key="2">
    <source>
        <dbReference type="Pfam" id="PF00248"/>
    </source>
</evidence>
<keyword evidence="4" id="KW-1185">Reference proteome</keyword>
<dbReference type="GO" id="GO:0016491">
    <property type="term" value="F:oxidoreductase activity"/>
    <property type="evidence" value="ECO:0007669"/>
    <property type="project" value="UniProtKB-KW"/>
</dbReference>
<sequence length="338" mass="37930">MEYKRLGNTGLKVSRICLGCMTFGNKNWAPWVIDNDQAFEIIKKAWESGINFFDTANVYSNGDSERVLGDAIKKLNIPRDQIVLATKCYGLMRGTDQPLLAGGTVTEDKIDTVTKRGLSRKSILDAVNASLERLQVDYIDLYQIHRWDYDTPIEETMETLNDLVRSGKVRYIGASSMYAWQFAKAQHIADKKGWAKFVSMQDLYNLTYREEEREMIPLCLDQGVGLIPWSPLAGGALVREDNTTRSDAKMGELGFMGTEAEKKIVDKVKEVASNKGVERAQVALAWVLSKKAVTSPIVGVSKMYQLEQALGAFKVKLTDDEIKSLEEIYQPKPISGHK</sequence>
<accession>A0AAW2YKZ2</accession>